<feature type="region of interest" description="Disordered" evidence="1">
    <location>
        <begin position="1"/>
        <end position="76"/>
    </location>
</feature>
<feature type="compositionally biased region" description="Basic and acidic residues" evidence="1">
    <location>
        <begin position="58"/>
        <end position="74"/>
    </location>
</feature>
<feature type="compositionally biased region" description="Polar residues" evidence="1">
    <location>
        <begin position="651"/>
        <end position="663"/>
    </location>
</feature>
<dbReference type="AlphaFoldDB" id="A0A9N8E0Z6"/>
<feature type="compositionally biased region" description="Polar residues" evidence="1">
    <location>
        <begin position="13"/>
        <end position="33"/>
    </location>
</feature>
<protein>
    <submittedName>
        <fullName evidence="2">Uncharacterized protein</fullName>
    </submittedName>
</protein>
<feature type="region of interest" description="Disordered" evidence="1">
    <location>
        <begin position="612"/>
        <end position="691"/>
    </location>
</feature>
<accession>A0A9N8E0Z6</accession>
<proteinExistence type="predicted"/>
<evidence type="ECO:0000313" key="2">
    <source>
        <dbReference type="EMBL" id="CAB9510764.1"/>
    </source>
</evidence>
<name>A0A9N8E0Z6_9STRA</name>
<dbReference type="Proteomes" id="UP001153069">
    <property type="component" value="Unassembled WGS sequence"/>
</dbReference>
<feature type="region of interest" description="Disordered" evidence="1">
    <location>
        <begin position="112"/>
        <end position="139"/>
    </location>
</feature>
<gene>
    <name evidence="2" type="ORF">SEMRO_451_G145780.1</name>
</gene>
<keyword evidence="3" id="KW-1185">Reference proteome</keyword>
<feature type="compositionally biased region" description="Polar residues" evidence="1">
    <location>
        <begin position="538"/>
        <end position="559"/>
    </location>
</feature>
<organism evidence="2 3">
    <name type="scientific">Seminavis robusta</name>
    <dbReference type="NCBI Taxonomy" id="568900"/>
    <lineage>
        <taxon>Eukaryota</taxon>
        <taxon>Sar</taxon>
        <taxon>Stramenopiles</taxon>
        <taxon>Ochrophyta</taxon>
        <taxon>Bacillariophyta</taxon>
        <taxon>Bacillariophyceae</taxon>
        <taxon>Bacillariophycidae</taxon>
        <taxon>Naviculales</taxon>
        <taxon>Naviculaceae</taxon>
        <taxon>Seminavis</taxon>
    </lineage>
</organism>
<evidence type="ECO:0000313" key="3">
    <source>
        <dbReference type="Proteomes" id="UP001153069"/>
    </source>
</evidence>
<feature type="compositionally biased region" description="Polar residues" evidence="1">
    <location>
        <begin position="670"/>
        <end position="681"/>
    </location>
</feature>
<feature type="compositionally biased region" description="Basic and acidic residues" evidence="1">
    <location>
        <begin position="1"/>
        <end position="10"/>
    </location>
</feature>
<evidence type="ECO:0000256" key="1">
    <source>
        <dbReference type="SAM" id="MobiDB-lite"/>
    </source>
</evidence>
<reference evidence="2" key="1">
    <citation type="submission" date="2020-06" db="EMBL/GenBank/DDBJ databases">
        <authorList>
            <consortium name="Plant Systems Biology data submission"/>
        </authorList>
    </citation>
    <scope>NUCLEOTIDE SEQUENCE</scope>
    <source>
        <strain evidence="2">D6</strain>
    </source>
</reference>
<feature type="compositionally biased region" description="Basic and acidic residues" evidence="1">
    <location>
        <begin position="112"/>
        <end position="132"/>
    </location>
</feature>
<dbReference type="EMBL" id="CAICTM010000450">
    <property type="protein sequence ID" value="CAB9510764.1"/>
    <property type="molecule type" value="Genomic_DNA"/>
</dbReference>
<comment type="caution">
    <text evidence="2">The sequence shown here is derived from an EMBL/GenBank/DDBJ whole genome shotgun (WGS) entry which is preliminary data.</text>
</comment>
<feature type="region of interest" description="Disordered" evidence="1">
    <location>
        <begin position="538"/>
        <end position="569"/>
    </location>
</feature>
<sequence>MGDNGKEAEKSASAIQQGGTLATAKATGSSKNETGIPGNQGDKASEHNLSEFMGGGMKENEQKLTEKPAEEGAKKPAAVKAAAAFVPGMMMPTEEEMKRWAEAKARKEFAMGTKGPDEGFTEVRGRKSKEGKSSGVSFPEEDRQYRTGVIMLRFGKKDECALSPQDLPSMFKIIASIDPKAIILPHNNDEKNGIGVSALANKKTDFLKKHLDVKATDWERRENNKQKLAFSFYIASDKITPDLKALREHNLFSQFLKEGKFIMATHQLNESNTKVLGWFQGKSAKHTWRNDLSERFAAHLNIHLMGETTDTMKVQLKVMNIKHADIGSTVVAAVVGQADYSAALGCLKKNPYKEVDFIPFELKKKTKHFAKELELHNIIVNSGGAVKITQANRDFIEGLRQARLTDFNLKHKVIDIAATSHTSESGTYYVQCLRNDKEIVHKATETFLNLRTITDPQAPIPKLTPLQRWDDATIYPNSTANSEEYDIKSKYKHLLADDTTTTGRSSIASNQMARSLPTTIDAQKPSFAEALVANLNNPQQQDASSIATSQLSSPGNTVKTQREEELEDENADLKMKVHNLTYDKEALTHTLETMQSQIDQLTAAVTALSDQVLKSPARKKQDSKGTPIGKDASPDIRMGTPGNYAKAVPSKHTTQGSPMQDSELTILAHNLNSKFNDQGEASSKGETHPSC</sequence>